<accession>K0B049</accession>
<dbReference type="PANTHER" id="PTHR38030">
    <property type="entry name" value="PROTOPORPHYRINOGEN IX DEHYDROGENASE [MENAQUINONE]"/>
    <property type="match status" value="1"/>
</dbReference>
<dbReference type="STRING" id="1128398.Curi_c10120"/>
<dbReference type="KEGG" id="cad:Curi_c10120"/>
<dbReference type="PROSITE" id="PS00201">
    <property type="entry name" value="FLAVODOXIN"/>
    <property type="match status" value="1"/>
</dbReference>
<dbReference type="GO" id="GO:0070819">
    <property type="term" value="F:menaquinone-dependent protoporphyrinogen oxidase activity"/>
    <property type="evidence" value="ECO:0007669"/>
    <property type="project" value="TreeGrafter"/>
</dbReference>
<dbReference type="RefSeq" id="WP_014967163.1">
    <property type="nucleotide sequence ID" value="NC_018664.1"/>
</dbReference>
<dbReference type="SUPFAM" id="SSF52218">
    <property type="entry name" value="Flavoproteins"/>
    <property type="match status" value="1"/>
</dbReference>
<dbReference type="HOGENOM" id="CLU_108839_0_0_9"/>
<sequence length="181" mass="20707">MSKVAILYKSKYGSTKRYAEWISNDLNADLFEYSEIKAENLLAYDTIIFGGGLYASGINGIRLITENFHSLKTKNIVVFTVGLASIDDKEIFKPTIAKSCTEEMRKKIKFFHARGGIDYKKLNFVHRAMMAMVKRMTSKKKVEELSDDDKVLLETYGDKVDFTDIRMIEPLVSYVKNLTMS</sequence>
<dbReference type="AlphaFoldDB" id="K0B049"/>
<dbReference type="InterPro" id="IPR008254">
    <property type="entry name" value="Flavodoxin/NO_synth"/>
</dbReference>
<dbReference type="InterPro" id="IPR029039">
    <property type="entry name" value="Flavoprotein-like_sf"/>
</dbReference>
<dbReference type="eggNOG" id="COG4635">
    <property type="taxonomic scope" value="Bacteria"/>
</dbReference>
<dbReference type="EMBL" id="CP003326">
    <property type="protein sequence ID" value="AFS78026.1"/>
    <property type="molecule type" value="Genomic_DNA"/>
</dbReference>
<feature type="domain" description="Flavodoxin-like" evidence="1">
    <location>
        <begin position="4"/>
        <end position="161"/>
    </location>
</feature>
<dbReference type="Gene3D" id="3.40.50.360">
    <property type="match status" value="1"/>
</dbReference>
<dbReference type="GO" id="GO:0006783">
    <property type="term" value="P:heme biosynthetic process"/>
    <property type="evidence" value="ECO:0007669"/>
    <property type="project" value="TreeGrafter"/>
</dbReference>
<proteinExistence type="predicted"/>
<reference evidence="2 3" key="1">
    <citation type="journal article" date="2012" name="PLoS ONE">
        <title>The purine-utilizing bacterium Clostridium acidurici 9a: a genome-guided metabolic reconsideration.</title>
        <authorList>
            <person name="Hartwich K."/>
            <person name="Poehlein A."/>
            <person name="Daniel R."/>
        </authorList>
    </citation>
    <scope>NUCLEOTIDE SEQUENCE [LARGE SCALE GENOMIC DNA]</scope>
    <source>
        <strain evidence="3">ATCC 7906 / DSM 604 / BCRC 14475 / CIP 104303 / KCTC 5404 / NCIMB 10678 / 9a</strain>
    </source>
</reference>
<gene>
    <name evidence="2" type="ordered locus">Curi_c10120</name>
</gene>
<evidence type="ECO:0000259" key="1">
    <source>
        <dbReference type="PROSITE" id="PS50902"/>
    </source>
</evidence>
<dbReference type="Proteomes" id="UP000006094">
    <property type="component" value="Chromosome"/>
</dbReference>
<dbReference type="GO" id="GO:0009055">
    <property type="term" value="F:electron transfer activity"/>
    <property type="evidence" value="ECO:0007669"/>
    <property type="project" value="InterPro"/>
</dbReference>
<protein>
    <submittedName>
        <fullName evidence="2">Flavodoxin</fullName>
    </submittedName>
</protein>
<dbReference type="PANTHER" id="PTHR38030:SF2">
    <property type="entry name" value="PROTOPORPHYRINOGEN IX DEHYDROGENASE [QUINONE]"/>
    <property type="match status" value="1"/>
</dbReference>
<evidence type="ECO:0000313" key="2">
    <source>
        <dbReference type="EMBL" id="AFS78026.1"/>
    </source>
</evidence>
<dbReference type="InterPro" id="IPR026816">
    <property type="entry name" value="Flavodoxin_dom"/>
</dbReference>
<organism evidence="2 3">
    <name type="scientific">Gottschalkia acidurici (strain ATCC 7906 / DSM 604 / BCRC 14475 / CIP 104303 / KCTC 5404 / NCIMB 10678 / 9a)</name>
    <name type="common">Clostridium acidurici</name>
    <dbReference type="NCBI Taxonomy" id="1128398"/>
    <lineage>
        <taxon>Bacteria</taxon>
        <taxon>Bacillati</taxon>
        <taxon>Bacillota</taxon>
        <taxon>Tissierellia</taxon>
        <taxon>Tissierellales</taxon>
        <taxon>Gottschalkiaceae</taxon>
        <taxon>Gottschalkia</taxon>
    </lineage>
</organism>
<keyword evidence="3" id="KW-1185">Reference proteome</keyword>
<dbReference type="InterPro" id="IPR001226">
    <property type="entry name" value="Flavodoxin_CS"/>
</dbReference>
<dbReference type="InterPro" id="IPR052200">
    <property type="entry name" value="Protoporphyrinogen_IX_DH"/>
</dbReference>
<dbReference type="GO" id="GO:0010181">
    <property type="term" value="F:FMN binding"/>
    <property type="evidence" value="ECO:0007669"/>
    <property type="project" value="InterPro"/>
</dbReference>
<dbReference type="PATRIC" id="fig|1128398.3.peg.1013"/>
<name>K0B049_GOTA9</name>
<evidence type="ECO:0000313" key="3">
    <source>
        <dbReference type="Proteomes" id="UP000006094"/>
    </source>
</evidence>
<dbReference type="Pfam" id="PF12724">
    <property type="entry name" value="Flavodoxin_5"/>
    <property type="match status" value="1"/>
</dbReference>
<dbReference type="PROSITE" id="PS50902">
    <property type="entry name" value="FLAVODOXIN_LIKE"/>
    <property type="match status" value="1"/>
</dbReference>
<dbReference type="GO" id="GO:0016651">
    <property type="term" value="F:oxidoreductase activity, acting on NAD(P)H"/>
    <property type="evidence" value="ECO:0007669"/>
    <property type="project" value="UniProtKB-ARBA"/>
</dbReference>
<dbReference type="OrthoDB" id="2146857at2"/>